<evidence type="ECO:0000313" key="1">
    <source>
        <dbReference type="EMBL" id="GBM11260.1"/>
    </source>
</evidence>
<reference evidence="1 2" key="1">
    <citation type="journal article" date="2019" name="Sci. Rep.">
        <title>Orb-weaving spider Araneus ventricosus genome elucidates the spidroin gene catalogue.</title>
        <authorList>
            <person name="Kono N."/>
            <person name="Nakamura H."/>
            <person name="Ohtoshi R."/>
            <person name="Moran D.A.P."/>
            <person name="Shinohara A."/>
            <person name="Yoshida Y."/>
            <person name="Fujiwara M."/>
            <person name="Mori M."/>
            <person name="Tomita M."/>
            <person name="Arakawa K."/>
        </authorList>
    </citation>
    <scope>NUCLEOTIDE SEQUENCE [LARGE SCALE GENOMIC DNA]</scope>
</reference>
<dbReference type="EMBL" id="BGPR01000297">
    <property type="protein sequence ID" value="GBM11260.1"/>
    <property type="molecule type" value="Genomic_DNA"/>
</dbReference>
<name>A0A4Y2D3F4_ARAVE</name>
<organism evidence="1 2">
    <name type="scientific">Araneus ventricosus</name>
    <name type="common">Orbweaver spider</name>
    <name type="synonym">Epeira ventricosa</name>
    <dbReference type="NCBI Taxonomy" id="182803"/>
    <lineage>
        <taxon>Eukaryota</taxon>
        <taxon>Metazoa</taxon>
        <taxon>Ecdysozoa</taxon>
        <taxon>Arthropoda</taxon>
        <taxon>Chelicerata</taxon>
        <taxon>Arachnida</taxon>
        <taxon>Araneae</taxon>
        <taxon>Araneomorphae</taxon>
        <taxon>Entelegynae</taxon>
        <taxon>Araneoidea</taxon>
        <taxon>Araneidae</taxon>
        <taxon>Araneus</taxon>
    </lineage>
</organism>
<accession>A0A4Y2D3F4</accession>
<gene>
    <name evidence="1" type="ORF">AVEN_267826_1</name>
</gene>
<proteinExistence type="predicted"/>
<dbReference type="AlphaFoldDB" id="A0A4Y2D3F4"/>
<dbReference type="Proteomes" id="UP000499080">
    <property type="component" value="Unassembled WGS sequence"/>
</dbReference>
<protein>
    <submittedName>
        <fullName evidence="1">Uncharacterized protein</fullName>
    </submittedName>
</protein>
<evidence type="ECO:0000313" key="2">
    <source>
        <dbReference type="Proteomes" id="UP000499080"/>
    </source>
</evidence>
<comment type="caution">
    <text evidence="1">The sequence shown here is derived from an EMBL/GenBank/DDBJ whole genome shotgun (WGS) entry which is preliminary data.</text>
</comment>
<sequence>MLTRLLCYSIVMFENLENQIVGGEQSNSNPRVDNIYPTDASECVSSVGQHQAISKFSFWDLWMTLASTVRSCTFKLNETVTTSDCVAKMETSNWEHFQSILNFKS</sequence>
<keyword evidence="2" id="KW-1185">Reference proteome</keyword>